<evidence type="ECO:0000256" key="2">
    <source>
        <dbReference type="ARBA" id="ARBA00022475"/>
    </source>
</evidence>
<feature type="transmembrane region" description="Helical" evidence="7">
    <location>
        <begin position="429"/>
        <end position="456"/>
    </location>
</feature>
<dbReference type="EMBL" id="LVHG01000084">
    <property type="protein sequence ID" value="OAK57979.1"/>
    <property type="molecule type" value="Genomic_DNA"/>
</dbReference>
<feature type="transmembrane region" description="Helical" evidence="7">
    <location>
        <begin position="20"/>
        <end position="44"/>
    </location>
</feature>
<keyword evidence="2" id="KW-1003">Cell membrane</keyword>
<keyword evidence="4 7" id="KW-1133">Transmembrane helix</keyword>
<proteinExistence type="inferred from homology"/>
<evidence type="ECO:0000256" key="4">
    <source>
        <dbReference type="ARBA" id="ARBA00022989"/>
    </source>
</evidence>
<accession>A0AA91DJB0</accession>
<feature type="transmembrane region" description="Helical" evidence="7">
    <location>
        <begin position="462"/>
        <end position="482"/>
    </location>
</feature>
<evidence type="ECO:0000256" key="8">
    <source>
        <dbReference type="SAM" id="SignalP"/>
    </source>
</evidence>
<evidence type="ECO:0000256" key="3">
    <source>
        <dbReference type="ARBA" id="ARBA00022692"/>
    </source>
</evidence>
<feature type="transmembrane region" description="Helical" evidence="7">
    <location>
        <begin position="494"/>
        <end position="514"/>
    </location>
</feature>
<feature type="transmembrane region" description="Helical" evidence="7">
    <location>
        <begin position="80"/>
        <end position="98"/>
    </location>
</feature>
<feature type="transmembrane region" description="Helical" evidence="7">
    <location>
        <begin position="399"/>
        <end position="417"/>
    </location>
</feature>
<dbReference type="AlphaFoldDB" id="A0AA91DJB0"/>
<dbReference type="InterPro" id="IPR032692">
    <property type="entry name" value="YccS_N"/>
</dbReference>
<feature type="transmembrane region" description="Helical" evidence="7">
    <location>
        <begin position="131"/>
        <end position="151"/>
    </location>
</feature>
<evidence type="ECO:0000256" key="1">
    <source>
        <dbReference type="ARBA" id="ARBA00004651"/>
    </source>
</evidence>
<dbReference type="Proteomes" id="UP000077852">
    <property type="component" value="Unassembled WGS sequence"/>
</dbReference>
<feature type="domain" description="Integral membrane bound transporter" evidence="10">
    <location>
        <begin position="384"/>
        <end position="506"/>
    </location>
</feature>
<dbReference type="PANTHER" id="PTHR30509">
    <property type="entry name" value="P-HYDROXYBENZOIC ACID EFFLUX PUMP SUBUNIT-RELATED"/>
    <property type="match status" value="1"/>
</dbReference>
<evidence type="ECO:0000259" key="9">
    <source>
        <dbReference type="Pfam" id="PF12805"/>
    </source>
</evidence>
<feature type="signal peptide" evidence="8">
    <location>
        <begin position="1"/>
        <end position="30"/>
    </location>
</feature>
<sequence>MPAWVVNGLTVASGLMLVQGSILLMAGAHAAQAAIATGVCASLADVVTTTDRVARRVLAAVIASTVCATLFLAVRPCEAIVIPTVVLIVFAAMLLQAWGPKAGTVSFATTMSLVFAMSVPASQGLTVDSAAWGLVGAIGYWIWAVLTAHLLQPTWRRLALASVVQDMAGLLRALAARTRDPADLQVQEQVVRQEAKLAEQMQAARDLIFANTDGPAAHLQTCVLLRLTDLRDLAIAGKIDTALVRHGAASLQERLIFADVLQHMALAMEGVAQHVRTARLQPLDATVERQIGRLLDALEARAGDGRDDARRVVAEILRSQFAHVRAIQAMHTAIEQPPLPCRRSDLRRYIAPDAWRWAAIWTQLRPDSPTFRYAVRTALAAGSAYAICRLLPWTAHPQWVLLSVTVVMQGSLAQTLVRRNARVWGTLSGCVVVALLAWSSSTLFLTLCFLAAAGVAHAYLGVRYSVTAAAAAVMAVLQAHLVAHGTDFSILERVADTVIGALVGWAASYALPSWERRRLSNDLRQAHEAIRAYAAEILKLDEASPSLPRFTRQRAYDAIRAIGATQSRTLAEPASVRLPAAELTLWLAAAYDLMSHLSNARLSLTLHGRAPGPAPLGNALAQVVCELDHALRPSTLERSSVLEPAARSALGSVPDLLPRLQDALKDAANVGMASCKLRSMLARRANGGLPRDPEAG</sequence>
<dbReference type="PANTHER" id="PTHR30509:SF8">
    <property type="entry name" value="INNER MEMBRANE PROTEIN YCCS"/>
    <property type="match status" value="1"/>
</dbReference>
<dbReference type="GO" id="GO:0005886">
    <property type="term" value="C:plasma membrane"/>
    <property type="evidence" value="ECO:0007669"/>
    <property type="project" value="UniProtKB-SubCell"/>
</dbReference>
<comment type="similarity">
    <text evidence="6">Belongs to the YccS/YhfK family.</text>
</comment>
<feature type="transmembrane region" description="Helical" evidence="7">
    <location>
        <begin position="105"/>
        <end position="125"/>
    </location>
</feature>
<name>A0AA91DJB0_VARPD</name>
<dbReference type="Pfam" id="PF13515">
    <property type="entry name" value="FUSC_2"/>
    <property type="match status" value="1"/>
</dbReference>
<feature type="chain" id="PRO_5041739037" description="FUSC family protein" evidence="8">
    <location>
        <begin position="31"/>
        <end position="696"/>
    </location>
</feature>
<gene>
    <name evidence="11" type="ORF">A3K87_02925</name>
</gene>
<evidence type="ECO:0000256" key="6">
    <source>
        <dbReference type="ARBA" id="ARBA00043993"/>
    </source>
</evidence>
<reference evidence="11 12" key="1">
    <citation type="submission" date="2016-03" db="EMBL/GenBank/DDBJ databases">
        <title>Genome sequence of Variovorax paradoxus KB5.</title>
        <authorList>
            <person name="Jeong H."/>
            <person name="Hong C.E."/>
            <person name="Jo S.H."/>
            <person name="Park J.M."/>
        </authorList>
    </citation>
    <scope>NUCLEOTIDE SEQUENCE [LARGE SCALE GENOMIC DNA]</scope>
    <source>
        <strain evidence="11 12">KB5</strain>
    </source>
</reference>
<evidence type="ECO:0000259" key="10">
    <source>
        <dbReference type="Pfam" id="PF13515"/>
    </source>
</evidence>
<evidence type="ECO:0000313" key="11">
    <source>
        <dbReference type="EMBL" id="OAK57979.1"/>
    </source>
</evidence>
<dbReference type="Pfam" id="PF12805">
    <property type="entry name" value="FUSC-like"/>
    <property type="match status" value="1"/>
</dbReference>
<dbReference type="InterPro" id="IPR049453">
    <property type="entry name" value="Memb_transporter_dom"/>
</dbReference>
<protein>
    <recommendedName>
        <fullName evidence="13">FUSC family protein</fullName>
    </recommendedName>
</protein>
<evidence type="ECO:0000313" key="12">
    <source>
        <dbReference type="Proteomes" id="UP000077852"/>
    </source>
</evidence>
<feature type="transmembrane region" description="Helical" evidence="7">
    <location>
        <begin position="56"/>
        <end position="74"/>
    </location>
</feature>
<evidence type="ECO:0008006" key="13">
    <source>
        <dbReference type="Google" id="ProtNLM"/>
    </source>
</evidence>
<comment type="caution">
    <text evidence="11">The sequence shown here is derived from an EMBL/GenBank/DDBJ whole genome shotgun (WGS) entry which is preliminary data.</text>
</comment>
<evidence type="ECO:0000256" key="7">
    <source>
        <dbReference type="SAM" id="Phobius"/>
    </source>
</evidence>
<organism evidence="11 12">
    <name type="scientific">Variovorax paradoxus</name>
    <dbReference type="NCBI Taxonomy" id="34073"/>
    <lineage>
        <taxon>Bacteria</taxon>
        <taxon>Pseudomonadati</taxon>
        <taxon>Pseudomonadota</taxon>
        <taxon>Betaproteobacteria</taxon>
        <taxon>Burkholderiales</taxon>
        <taxon>Comamonadaceae</taxon>
        <taxon>Variovorax</taxon>
    </lineage>
</organism>
<feature type="domain" description="Integral membrane protein YccS N-terminal" evidence="9">
    <location>
        <begin position="59"/>
        <end position="304"/>
    </location>
</feature>
<comment type="subcellular location">
    <subcellularLocation>
        <location evidence="1">Cell membrane</location>
        <topology evidence="1">Multi-pass membrane protein</topology>
    </subcellularLocation>
</comment>
<evidence type="ECO:0000256" key="5">
    <source>
        <dbReference type="ARBA" id="ARBA00023136"/>
    </source>
</evidence>
<keyword evidence="3 7" id="KW-0812">Transmembrane</keyword>
<keyword evidence="8" id="KW-0732">Signal</keyword>
<keyword evidence="5 7" id="KW-0472">Membrane</keyword>